<proteinExistence type="predicted"/>
<feature type="region of interest" description="Disordered" evidence="1">
    <location>
        <begin position="67"/>
        <end position="89"/>
    </location>
</feature>
<dbReference type="EMBL" id="JANPWB010000003">
    <property type="protein sequence ID" value="KAJ1199445.1"/>
    <property type="molecule type" value="Genomic_DNA"/>
</dbReference>
<accession>A0AAV7VCX2</accession>
<dbReference type="Proteomes" id="UP001066276">
    <property type="component" value="Chromosome 2_1"/>
</dbReference>
<name>A0AAV7VCX2_PLEWA</name>
<evidence type="ECO:0000313" key="2">
    <source>
        <dbReference type="EMBL" id="KAJ1199445.1"/>
    </source>
</evidence>
<keyword evidence="3" id="KW-1185">Reference proteome</keyword>
<dbReference type="AlphaFoldDB" id="A0AAV7VCX2"/>
<reference evidence="2" key="1">
    <citation type="journal article" date="2022" name="bioRxiv">
        <title>Sequencing and chromosome-scale assembly of the giantPleurodeles waltlgenome.</title>
        <authorList>
            <person name="Brown T."/>
            <person name="Elewa A."/>
            <person name="Iarovenko S."/>
            <person name="Subramanian E."/>
            <person name="Araus A.J."/>
            <person name="Petzold A."/>
            <person name="Susuki M."/>
            <person name="Suzuki K.-i.T."/>
            <person name="Hayashi T."/>
            <person name="Toyoda A."/>
            <person name="Oliveira C."/>
            <person name="Osipova E."/>
            <person name="Leigh N.D."/>
            <person name="Simon A."/>
            <person name="Yun M.H."/>
        </authorList>
    </citation>
    <scope>NUCLEOTIDE SEQUENCE</scope>
    <source>
        <strain evidence="2">20211129_DDA</strain>
        <tissue evidence="2">Liver</tissue>
    </source>
</reference>
<feature type="region of interest" description="Disordered" evidence="1">
    <location>
        <begin position="103"/>
        <end position="162"/>
    </location>
</feature>
<evidence type="ECO:0000313" key="3">
    <source>
        <dbReference type="Proteomes" id="UP001066276"/>
    </source>
</evidence>
<feature type="compositionally biased region" description="Acidic residues" evidence="1">
    <location>
        <begin position="142"/>
        <end position="154"/>
    </location>
</feature>
<evidence type="ECO:0000256" key="1">
    <source>
        <dbReference type="SAM" id="MobiDB-lite"/>
    </source>
</evidence>
<comment type="caution">
    <text evidence="2">The sequence shown here is derived from an EMBL/GenBank/DDBJ whole genome shotgun (WGS) entry which is preliminary data.</text>
</comment>
<gene>
    <name evidence="2" type="ORF">NDU88_003279</name>
</gene>
<sequence length="217" mass="24324">MLNWRGTEETIMIGIIPNLGEDLILGTDNPDFSPLLEKACHEDVTSAWWEKAPHGVVEVEERPLKKKLSRKQKREQRKEYHATPTTDTHMSVLRAATVLKSTGSFRQAQREDPTLKKSWQQALQPDERSKRAVRGARGVVDKEEEPADGGDNADEMGATETEEEMLRLKQAVKEDSLGLREPADCTCVETPESTAAREAFCDPSSHAGEAWPSHVRH</sequence>
<protein>
    <submittedName>
        <fullName evidence="2">Uncharacterized protein</fullName>
    </submittedName>
</protein>
<organism evidence="2 3">
    <name type="scientific">Pleurodeles waltl</name>
    <name type="common">Iberian ribbed newt</name>
    <dbReference type="NCBI Taxonomy" id="8319"/>
    <lineage>
        <taxon>Eukaryota</taxon>
        <taxon>Metazoa</taxon>
        <taxon>Chordata</taxon>
        <taxon>Craniata</taxon>
        <taxon>Vertebrata</taxon>
        <taxon>Euteleostomi</taxon>
        <taxon>Amphibia</taxon>
        <taxon>Batrachia</taxon>
        <taxon>Caudata</taxon>
        <taxon>Salamandroidea</taxon>
        <taxon>Salamandridae</taxon>
        <taxon>Pleurodelinae</taxon>
        <taxon>Pleurodeles</taxon>
    </lineage>
</organism>